<reference evidence="2 3" key="1">
    <citation type="submission" date="2018-07" db="EMBL/GenBank/DDBJ databases">
        <title>Genome sequencing of Runella.</title>
        <authorList>
            <person name="Baek M.-G."/>
            <person name="Yi H."/>
        </authorList>
    </citation>
    <scope>NUCLEOTIDE SEQUENCE [LARGE SCALE GENOMIC DNA]</scope>
    <source>
        <strain evidence="2 3">HYN0085</strain>
    </source>
</reference>
<gene>
    <name evidence="2" type="ORF">DR864_16160</name>
</gene>
<dbReference type="RefSeq" id="WP_114067960.1">
    <property type="nucleotide sequence ID" value="NZ_CP030850.1"/>
</dbReference>
<evidence type="ECO:0000313" key="3">
    <source>
        <dbReference type="Proteomes" id="UP000251993"/>
    </source>
</evidence>
<accession>A0A344TKK6</accession>
<sequence>MAFGNPFRNKKIRIITIAVGVLMLIRLLLPFFILRYANKSLATMPDYYGHIDDIDLSIYRGAYQINEMYLNKLDEKSKRQTEFFKTQNIELSIEWAPLLKGSLVGQLVFDSPTLIFTKDKTELDDVQKDSNDFRKLLKDFMPLKVNKFEIKNGSIHYINPNSTPKLDVFLTKTYMLAQNLTNADDNSNSLPATVSARAVAYTGEMVLNMKLNPLAEEPTFDLNAEIKNSNLVLLNDFFKVYGHFDVNKGNFGLYTEFAAQDGKFKGYVKPIIKELDVLGPEDRKDAFFQKLWEGLADGVTKVLENPKKDQVATKVAIEGSFENPRTKTIDAIFELLRNAFIRALVPSVDNQISLNSLKDVDKEDKRNLIQKIFNKKEKEQEKK</sequence>
<dbReference type="AlphaFoldDB" id="A0A344TKK6"/>
<organism evidence="2 3">
    <name type="scientific">Runella rosea</name>
    <dbReference type="NCBI Taxonomy" id="2259595"/>
    <lineage>
        <taxon>Bacteria</taxon>
        <taxon>Pseudomonadati</taxon>
        <taxon>Bacteroidota</taxon>
        <taxon>Cytophagia</taxon>
        <taxon>Cytophagales</taxon>
        <taxon>Spirosomataceae</taxon>
        <taxon>Runella</taxon>
    </lineage>
</organism>
<keyword evidence="1" id="KW-0812">Transmembrane</keyword>
<evidence type="ECO:0000313" key="2">
    <source>
        <dbReference type="EMBL" id="AXE19177.1"/>
    </source>
</evidence>
<dbReference type="Proteomes" id="UP000251993">
    <property type="component" value="Chromosome"/>
</dbReference>
<feature type="transmembrane region" description="Helical" evidence="1">
    <location>
        <begin position="12"/>
        <end position="34"/>
    </location>
</feature>
<name>A0A344TKK6_9BACT</name>
<evidence type="ECO:0008006" key="4">
    <source>
        <dbReference type="Google" id="ProtNLM"/>
    </source>
</evidence>
<keyword evidence="1" id="KW-1133">Transmembrane helix</keyword>
<keyword evidence="3" id="KW-1185">Reference proteome</keyword>
<dbReference type="KEGG" id="run:DR864_16160"/>
<dbReference type="EMBL" id="CP030850">
    <property type="protein sequence ID" value="AXE19177.1"/>
    <property type="molecule type" value="Genomic_DNA"/>
</dbReference>
<dbReference type="OrthoDB" id="9771783at2"/>
<protein>
    <recommendedName>
        <fullName evidence="4">DUF748 domain-containing protein</fullName>
    </recommendedName>
</protein>
<evidence type="ECO:0000256" key="1">
    <source>
        <dbReference type="SAM" id="Phobius"/>
    </source>
</evidence>
<proteinExistence type="predicted"/>
<keyword evidence="1" id="KW-0472">Membrane</keyword>